<evidence type="ECO:0000313" key="2">
    <source>
        <dbReference type="Proteomes" id="UP001519460"/>
    </source>
</evidence>
<dbReference type="AlphaFoldDB" id="A0ABD0LZ17"/>
<keyword evidence="2" id="KW-1185">Reference proteome</keyword>
<accession>A0ABD0LZ17</accession>
<sequence length="53" mass="5757">ARSENTIVATDMCVNYKMALSRGLATTRGALKDSPYTALCLWAKRSGAYGRCL</sequence>
<feature type="non-terminal residue" evidence="1">
    <location>
        <position position="1"/>
    </location>
</feature>
<dbReference type="Proteomes" id="UP001519460">
    <property type="component" value="Unassembled WGS sequence"/>
</dbReference>
<proteinExistence type="predicted"/>
<evidence type="ECO:0008006" key="3">
    <source>
        <dbReference type="Google" id="ProtNLM"/>
    </source>
</evidence>
<name>A0ABD0LZ17_9CAEN</name>
<organism evidence="1 2">
    <name type="scientific">Batillaria attramentaria</name>
    <dbReference type="NCBI Taxonomy" id="370345"/>
    <lineage>
        <taxon>Eukaryota</taxon>
        <taxon>Metazoa</taxon>
        <taxon>Spiralia</taxon>
        <taxon>Lophotrochozoa</taxon>
        <taxon>Mollusca</taxon>
        <taxon>Gastropoda</taxon>
        <taxon>Caenogastropoda</taxon>
        <taxon>Sorbeoconcha</taxon>
        <taxon>Cerithioidea</taxon>
        <taxon>Batillariidae</taxon>
        <taxon>Batillaria</taxon>
    </lineage>
</organism>
<gene>
    <name evidence="1" type="ORF">BaRGS_00003780</name>
</gene>
<protein>
    <recommendedName>
        <fullName evidence="3">Transposase</fullName>
    </recommendedName>
</protein>
<evidence type="ECO:0000313" key="1">
    <source>
        <dbReference type="EMBL" id="KAK7504752.1"/>
    </source>
</evidence>
<feature type="non-terminal residue" evidence="1">
    <location>
        <position position="53"/>
    </location>
</feature>
<dbReference type="EMBL" id="JACVVK020000013">
    <property type="protein sequence ID" value="KAK7504752.1"/>
    <property type="molecule type" value="Genomic_DNA"/>
</dbReference>
<reference evidence="1 2" key="1">
    <citation type="journal article" date="2023" name="Sci. Data">
        <title>Genome assembly of the Korean intertidal mud-creeper Batillaria attramentaria.</title>
        <authorList>
            <person name="Patra A.K."/>
            <person name="Ho P.T."/>
            <person name="Jun S."/>
            <person name="Lee S.J."/>
            <person name="Kim Y."/>
            <person name="Won Y.J."/>
        </authorList>
    </citation>
    <scope>NUCLEOTIDE SEQUENCE [LARGE SCALE GENOMIC DNA]</scope>
    <source>
        <strain evidence="1">Wonlab-2016</strain>
    </source>
</reference>
<comment type="caution">
    <text evidence="1">The sequence shown here is derived from an EMBL/GenBank/DDBJ whole genome shotgun (WGS) entry which is preliminary data.</text>
</comment>